<keyword evidence="2 4" id="KW-0863">Zinc-finger</keyword>
<dbReference type="InterPro" id="IPR036855">
    <property type="entry name" value="Znf_CCCH_sf"/>
</dbReference>
<dbReference type="PANTHER" id="PTHR38846">
    <property type="entry name" value="C3H1-TYPE DOMAIN-CONTAINING PROTEIN"/>
    <property type="match status" value="1"/>
</dbReference>
<dbReference type="PROSITE" id="PS50103">
    <property type="entry name" value="ZF_C3H1"/>
    <property type="match status" value="1"/>
</dbReference>
<accession>A0A2G8SSM2</accession>
<dbReference type="AlphaFoldDB" id="A0A2G8SSM2"/>
<organism evidence="7 8">
    <name type="scientific">Ganoderma sinense ZZ0214-1</name>
    <dbReference type="NCBI Taxonomy" id="1077348"/>
    <lineage>
        <taxon>Eukaryota</taxon>
        <taxon>Fungi</taxon>
        <taxon>Dikarya</taxon>
        <taxon>Basidiomycota</taxon>
        <taxon>Agaricomycotina</taxon>
        <taxon>Agaricomycetes</taxon>
        <taxon>Polyporales</taxon>
        <taxon>Polyporaceae</taxon>
        <taxon>Ganoderma</taxon>
    </lineage>
</organism>
<dbReference type="STRING" id="1077348.A0A2G8SSM2"/>
<dbReference type="EMBL" id="AYKW01000001">
    <property type="protein sequence ID" value="PIL36781.1"/>
    <property type="molecule type" value="Genomic_DNA"/>
</dbReference>
<feature type="region of interest" description="Disordered" evidence="5">
    <location>
        <begin position="26"/>
        <end position="48"/>
    </location>
</feature>
<evidence type="ECO:0000313" key="8">
    <source>
        <dbReference type="Proteomes" id="UP000230002"/>
    </source>
</evidence>
<feature type="compositionally biased region" description="Basic residues" evidence="5">
    <location>
        <begin position="34"/>
        <end position="46"/>
    </location>
</feature>
<evidence type="ECO:0000256" key="2">
    <source>
        <dbReference type="ARBA" id="ARBA00022771"/>
    </source>
</evidence>
<dbReference type="OrthoDB" id="6105938at2759"/>
<dbReference type="GO" id="GO:0008270">
    <property type="term" value="F:zinc ion binding"/>
    <property type="evidence" value="ECO:0007669"/>
    <property type="project" value="UniProtKB-KW"/>
</dbReference>
<dbReference type="PANTHER" id="PTHR38846:SF1">
    <property type="entry name" value="C3H1-TYPE DOMAIN-CONTAINING PROTEIN"/>
    <property type="match status" value="1"/>
</dbReference>
<evidence type="ECO:0000256" key="1">
    <source>
        <dbReference type="ARBA" id="ARBA00022723"/>
    </source>
</evidence>
<protein>
    <recommendedName>
        <fullName evidence="6">C3H1-type domain-containing protein</fullName>
    </recommendedName>
</protein>
<evidence type="ECO:0000256" key="3">
    <source>
        <dbReference type="ARBA" id="ARBA00022833"/>
    </source>
</evidence>
<dbReference type="Gene3D" id="4.10.1000.10">
    <property type="entry name" value="Zinc finger, CCCH-type"/>
    <property type="match status" value="1"/>
</dbReference>
<keyword evidence="3 4" id="KW-0862">Zinc</keyword>
<proteinExistence type="predicted"/>
<dbReference type="SUPFAM" id="SSF90229">
    <property type="entry name" value="CCCH zinc finger"/>
    <property type="match status" value="1"/>
</dbReference>
<sequence>MEENKICFQFADSGRCRFGDRCRFEHVGSSPKQPKSKAKKKNHKVRRSVERDATNHIAAFFAMYPTYPYDPAASFVDEFKRLNAFFAWPKHPAECDERDLARNRMRDAMVKQFNNVYGTDVEDLVAWQNLCRALEVDPIPSKMRKCRTAVMGTHVNICDLIDAPLLGKPKLFATENELADYSKSTGKIFPRSNIYAGSLLRYLLRHIFH</sequence>
<dbReference type="Proteomes" id="UP000230002">
    <property type="component" value="Unassembled WGS sequence"/>
</dbReference>
<keyword evidence="1 4" id="KW-0479">Metal-binding</keyword>
<name>A0A2G8SSM2_9APHY</name>
<evidence type="ECO:0000259" key="6">
    <source>
        <dbReference type="PROSITE" id="PS50103"/>
    </source>
</evidence>
<keyword evidence="8" id="KW-1185">Reference proteome</keyword>
<dbReference type="Pfam" id="PF25585">
    <property type="entry name" value="zf-CCCH_DUS3L"/>
    <property type="match status" value="1"/>
</dbReference>
<dbReference type="SMART" id="SM00356">
    <property type="entry name" value="ZnF_C3H1"/>
    <property type="match status" value="1"/>
</dbReference>
<feature type="zinc finger region" description="C3H1-type" evidence="4">
    <location>
        <begin position="1"/>
        <end position="29"/>
    </location>
</feature>
<reference evidence="7 8" key="1">
    <citation type="journal article" date="2015" name="Sci. Rep.">
        <title>Chromosome-level genome map provides insights into diverse defense mechanisms in the medicinal fungus Ganoderma sinense.</title>
        <authorList>
            <person name="Zhu Y."/>
            <person name="Xu J."/>
            <person name="Sun C."/>
            <person name="Zhou S."/>
            <person name="Xu H."/>
            <person name="Nelson D.R."/>
            <person name="Qian J."/>
            <person name="Song J."/>
            <person name="Luo H."/>
            <person name="Xiang L."/>
            <person name="Li Y."/>
            <person name="Xu Z."/>
            <person name="Ji A."/>
            <person name="Wang L."/>
            <person name="Lu S."/>
            <person name="Hayward A."/>
            <person name="Sun W."/>
            <person name="Li X."/>
            <person name="Schwartz D.C."/>
            <person name="Wang Y."/>
            <person name="Chen S."/>
        </authorList>
    </citation>
    <scope>NUCLEOTIDE SEQUENCE [LARGE SCALE GENOMIC DNA]</scope>
    <source>
        <strain evidence="7 8">ZZ0214-1</strain>
    </source>
</reference>
<evidence type="ECO:0000313" key="7">
    <source>
        <dbReference type="EMBL" id="PIL36781.1"/>
    </source>
</evidence>
<dbReference type="InterPro" id="IPR000571">
    <property type="entry name" value="Znf_CCCH"/>
</dbReference>
<gene>
    <name evidence="7" type="ORF">GSI_00471</name>
</gene>
<comment type="caution">
    <text evidence="7">The sequence shown here is derived from an EMBL/GenBank/DDBJ whole genome shotgun (WGS) entry which is preliminary data.</text>
</comment>
<feature type="domain" description="C3H1-type" evidence="6">
    <location>
        <begin position="1"/>
        <end position="29"/>
    </location>
</feature>
<evidence type="ECO:0000256" key="4">
    <source>
        <dbReference type="PROSITE-ProRule" id="PRU00723"/>
    </source>
</evidence>
<evidence type="ECO:0000256" key="5">
    <source>
        <dbReference type="SAM" id="MobiDB-lite"/>
    </source>
</evidence>